<keyword evidence="11" id="KW-1185">Reference proteome</keyword>
<keyword evidence="4 10" id="KW-0067">ATP-binding</keyword>
<dbReference type="PANTHER" id="PTHR24221:SF654">
    <property type="entry name" value="ATP-BINDING CASSETTE SUB-FAMILY B MEMBER 6"/>
    <property type="match status" value="1"/>
</dbReference>
<keyword evidence="5 7" id="KW-1133">Transmembrane helix</keyword>
<proteinExistence type="predicted"/>
<feature type="transmembrane region" description="Helical" evidence="7">
    <location>
        <begin position="259"/>
        <end position="281"/>
    </location>
</feature>
<dbReference type="Gene3D" id="1.20.1560.10">
    <property type="entry name" value="ABC transporter type 1, transmembrane domain"/>
    <property type="match status" value="1"/>
</dbReference>
<gene>
    <name evidence="10" type="ORF">HKD39_16250</name>
</gene>
<comment type="subcellular location">
    <subcellularLocation>
        <location evidence="1">Cell membrane</location>
        <topology evidence="1">Multi-pass membrane protein</topology>
    </subcellularLocation>
</comment>
<dbReference type="GO" id="GO:0005886">
    <property type="term" value="C:plasma membrane"/>
    <property type="evidence" value="ECO:0007669"/>
    <property type="project" value="UniProtKB-SubCell"/>
</dbReference>
<evidence type="ECO:0000256" key="6">
    <source>
        <dbReference type="ARBA" id="ARBA00023136"/>
    </source>
</evidence>
<evidence type="ECO:0000313" key="10">
    <source>
        <dbReference type="EMBL" id="NNG37226.1"/>
    </source>
</evidence>
<evidence type="ECO:0000256" key="3">
    <source>
        <dbReference type="ARBA" id="ARBA00022741"/>
    </source>
</evidence>
<dbReference type="SMART" id="SM00382">
    <property type="entry name" value="AAA"/>
    <property type="match status" value="1"/>
</dbReference>
<evidence type="ECO:0000256" key="2">
    <source>
        <dbReference type="ARBA" id="ARBA00022692"/>
    </source>
</evidence>
<dbReference type="PROSITE" id="PS00211">
    <property type="entry name" value="ABC_TRANSPORTER_1"/>
    <property type="match status" value="1"/>
</dbReference>
<evidence type="ECO:0000256" key="5">
    <source>
        <dbReference type="ARBA" id="ARBA00022989"/>
    </source>
</evidence>
<dbReference type="InterPro" id="IPR003439">
    <property type="entry name" value="ABC_transporter-like_ATP-bd"/>
</dbReference>
<dbReference type="InterPro" id="IPR003593">
    <property type="entry name" value="AAA+_ATPase"/>
</dbReference>
<keyword evidence="2 7" id="KW-0812">Transmembrane</keyword>
<evidence type="ECO:0000256" key="1">
    <source>
        <dbReference type="ARBA" id="ARBA00004651"/>
    </source>
</evidence>
<evidence type="ECO:0000259" key="8">
    <source>
        <dbReference type="PROSITE" id="PS50893"/>
    </source>
</evidence>
<feature type="transmembrane region" description="Helical" evidence="7">
    <location>
        <begin position="36"/>
        <end position="62"/>
    </location>
</feature>
<dbReference type="InterPro" id="IPR039421">
    <property type="entry name" value="Type_1_exporter"/>
</dbReference>
<dbReference type="Pfam" id="PF00005">
    <property type="entry name" value="ABC_tran"/>
    <property type="match status" value="1"/>
</dbReference>
<dbReference type="EMBL" id="JABEND010000011">
    <property type="protein sequence ID" value="NNG37226.1"/>
    <property type="molecule type" value="Genomic_DNA"/>
</dbReference>
<evidence type="ECO:0000313" key="11">
    <source>
        <dbReference type="Proteomes" id="UP000562984"/>
    </source>
</evidence>
<reference evidence="10 11" key="1">
    <citation type="submission" date="2020-05" db="EMBL/GenBank/DDBJ databases">
        <title>Nakamurella sp. DB0629 isolated from air conditioner.</title>
        <authorList>
            <person name="Kim D.H."/>
            <person name="Kim D.-U."/>
        </authorList>
    </citation>
    <scope>NUCLEOTIDE SEQUENCE [LARGE SCALE GENOMIC DNA]</scope>
    <source>
        <strain evidence="10 11">DB0629</strain>
    </source>
</reference>
<feature type="transmembrane region" description="Helical" evidence="7">
    <location>
        <begin position="178"/>
        <end position="200"/>
    </location>
</feature>
<dbReference type="SUPFAM" id="SSF52540">
    <property type="entry name" value="P-loop containing nucleoside triphosphate hydrolases"/>
    <property type="match status" value="1"/>
</dbReference>
<dbReference type="AlphaFoldDB" id="A0A849ACA6"/>
<dbReference type="Proteomes" id="UP000562984">
    <property type="component" value="Unassembled WGS sequence"/>
</dbReference>
<dbReference type="GO" id="GO:0005524">
    <property type="term" value="F:ATP binding"/>
    <property type="evidence" value="ECO:0007669"/>
    <property type="project" value="UniProtKB-KW"/>
</dbReference>
<evidence type="ECO:0000256" key="4">
    <source>
        <dbReference type="ARBA" id="ARBA00022840"/>
    </source>
</evidence>
<feature type="transmembrane region" description="Helical" evidence="7">
    <location>
        <begin position="152"/>
        <end position="172"/>
    </location>
</feature>
<dbReference type="Gene3D" id="3.40.50.300">
    <property type="entry name" value="P-loop containing nucleotide triphosphate hydrolases"/>
    <property type="match status" value="1"/>
</dbReference>
<dbReference type="PANTHER" id="PTHR24221">
    <property type="entry name" value="ATP-BINDING CASSETTE SUB-FAMILY B"/>
    <property type="match status" value="1"/>
</dbReference>
<organism evidence="10 11">
    <name type="scientific">Nakamurella aerolata</name>
    <dbReference type="NCBI Taxonomy" id="1656892"/>
    <lineage>
        <taxon>Bacteria</taxon>
        <taxon>Bacillati</taxon>
        <taxon>Actinomycetota</taxon>
        <taxon>Actinomycetes</taxon>
        <taxon>Nakamurellales</taxon>
        <taxon>Nakamurellaceae</taxon>
        <taxon>Nakamurella</taxon>
    </lineage>
</organism>
<sequence>MATAAGSGAAAAAAGETGAVGLGRLMRLLRPWRRQLLIALVAAVGAAFCAVALTGTAAWLIATAAGQVPVLTLMVAIVLVRACGVGRGVLRYVERLTGHAAVLTMLVTVRRQLVGGLADRLRHGRLALTDAGALTRVNTDVDELQDAFLRGVLPYLASLVVCAAATVVSGIIYPLAGLVLLVAMLLSMIAVPLLTARATAADQRALVRARAERDTEVATLLAASDGMIIDDRWRQGVDRLSTAEQRLQGARDSENRRSALTLALAVAVTGLACVLIVGAGLGAVRSGSLSPVLLAVVVLLPLSLTDLVAAAGDCAAALGRTKAAAARVLGLLDTSAADQGSGVGGAGGRGVGGGPAGAGSAGGSGAGVGGAVVDGAGAGGSGAVVDGASVDSAGGSTAGAVDGAVAGSAVSRAAERLPEPARMPVVQLRDVAVRWPGAEVDAVSGVTLTLGPGRRVVVLGPSGSGKSTLLALLLGLLPLSRGSISVDGQEVAGPGDPLPDGLLPAAWLSPQAHLFDSTIERNLLLASSSGGTASKEELEKACRAAGLTNWIKTLPDGLQTAVGPGGLAVSGGERQRIALARALLADRPLLLADEPAAHLDAATADHVTAAVLAPDPVRCTVLVTHRESDADLADEVLRLS</sequence>
<dbReference type="InterPro" id="IPR027417">
    <property type="entry name" value="P-loop_NTPase"/>
</dbReference>
<feature type="domain" description="ABC transmembrane type-1" evidence="9">
    <location>
        <begin position="37"/>
        <end position="320"/>
    </location>
</feature>
<dbReference type="InterPro" id="IPR011527">
    <property type="entry name" value="ABC1_TM_dom"/>
</dbReference>
<dbReference type="GO" id="GO:0140359">
    <property type="term" value="F:ABC-type transporter activity"/>
    <property type="evidence" value="ECO:0007669"/>
    <property type="project" value="InterPro"/>
</dbReference>
<dbReference type="InterPro" id="IPR036640">
    <property type="entry name" value="ABC1_TM_sf"/>
</dbReference>
<dbReference type="PROSITE" id="PS50929">
    <property type="entry name" value="ABC_TM1F"/>
    <property type="match status" value="1"/>
</dbReference>
<keyword evidence="6 7" id="KW-0472">Membrane</keyword>
<evidence type="ECO:0000259" key="9">
    <source>
        <dbReference type="PROSITE" id="PS50929"/>
    </source>
</evidence>
<evidence type="ECO:0000256" key="7">
    <source>
        <dbReference type="SAM" id="Phobius"/>
    </source>
</evidence>
<name>A0A849ACA6_9ACTN</name>
<dbReference type="InterPro" id="IPR017871">
    <property type="entry name" value="ABC_transporter-like_CS"/>
</dbReference>
<dbReference type="RefSeq" id="WP_171200925.1">
    <property type="nucleotide sequence ID" value="NZ_JABEND010000011.1"/>
</dbReference>
<dbReference type="PROSITE" id="PS50893">
    <property type="entry name" value="ABC_TRANSPORTER_2"/>
    <property type="match status" value="1"/>
</dbReference>
<keyword evidence="3" id="KW-0547">Nucleotide-binding</keyword>
<dbReference type="GO" id="GO:0016887">
    <property type="term" value="F:ATP hydrolysis activity"/>
    <property type="evidence" value="ECO:0007669"/>
    <property type="project" value="InterPro"/>
</dbReference>
<dbReference type="CDD" id="cd03228">
    <property type="entry name" value="ABCC_MRP_Like"/>
    <property type="match status" value="1"/>
</dbReference>
<feature type="domain" description="ABC transporter" evidence="8">
    <location>
        <begin position="426"/>
        <end position="640"/>
    </location>
</feature>
<feature type="transmembrane region" description="Helical" evidence="7">
    <location>
        <begin position="68"/>
        <end position="90"/>
    </location>
</feature>
<accession>A0A849ACA6</accession>
<dbReference type="GO" id="GO:0034040">
    <property type="term" value="F:ATPase-coupled lipid transmembrane transporter activity"/>
    <property type="evidence" value="ECO:0007669"/>
    <property type="project" value="TreeGrafter"/>
</dbReference>
<dbReference type="SUPFAM" id="SSF90123">
    <property type="entry name" value="ABC transporter transmembrane region"/>
    <property type="match status" value="1"/>
</dbReference>
<comment type="caution">
    <text evidence="10">The sequence shown here is derived from an EMBL/GenBank/DDBJ whole genome shotgun (WGS) entry which is preliminary data.</text>
</comment>
<protein>
    <submittedName>
        <fullName evidence="10">ATP-binding cassette domain-containing protein</fullName>
    </submittedName>
</protein>